<dbReference type="RefSeq" id="WP_009139996.1">
    <property type="nucleotide sequence ID" value="NZ_JH815199.1"/>
</dbReference>
<dbReference type="PATRIC" id="fig|742818.3.peg.1925"/>
<dbReference type="OrthoDB" id="5827at2"/>
<dbReference type="AlphaFoldDB" id="K0Z791"/>
<dbReference type="EMBL" id="ADMD01000009">
    <property type="protein sequence ID" value="EJZ83300.1"/>
    <property type="molecule type" value="Genomic_DNA"/>
</dbReference>
<proteinExistence type="predicted"/>
<feature type="transmembrane region" description="Helical" evidence="1">
    <location>
        <begin position="35"/>
        <end position="52"/>
    </location>
</feature>
<evidence type="ECO:0008006" key="4">
    <source>
        <dbReference type="Google" id="ProtNLM"/>
    </source>
</evidence>
<protein>
    <recommendedName>
        <fullName evidence="4">PQ loop repeat protein</fullName>
    </recommendedName>
</protein>
<name>K0Z791_9ACTN</name>
<keyword evidence="1" id="KW-0472">Membrane</keyword>
<evidence type="ECO:0000313" key="3">
    <source>
        <dbReference type="Proteomes" id="UP000006069"/>
    </source>
</evidence>
<organism evidence="2 3">
    <name type="scientific">Slackia piriformis YIT 12062</name>
    <dbReference type="NCBI Taxonomy" id="742818"/>
    <lineage>
        <taxon>Bacteria</taxon>
        <taxon>Bacillati</taxon>
        <taxon>Actinomycetota</taxon>
        <taxon>Coriobacteriia</taxon>
        <taxon>Eggerthellales</taxon>
        <taxon>Eggerthellaceae</taxon>
        <taxon>Slackia</taxon>
    </lineage>
</organism>
<accession>K0Z791</accession>
<keyword evidence="1" id="KW-1133">Transmembrane helix</keyword>
<dbReference type="eggNOG" id="ENOG5032Y8D">
    <property type="taxonomic scope" value="Bacteria"/>
</dbReference>
<dbReference type="HOGENOM" id="CLU_155276_0_0_11"/>
<comment type="caution">
    <text evidence="2">The sequence shown here is derived from an EMBL/GenBank/DDBJ whole genome shotgun (WGS) entry which is preliminary data.</text>
</comment>
<gene>
    <name evidence="2" type="ORF">HMPREF9451_01819</name>
</gene>
<feature type="transmembrane region" description="Helical" evidence="1">
    <location>
        <begin position="58"/>
        <end position="79"/>
    </location>
</feature>
<dbReference type="InParanoid" id="K0Z791"/>
<keyword evidence="1" id="KW-0812">Transmembrane</keyword>
<dbReference type="Proteomes" id="UP000006069">
    <property type="component" value="Unassembled WGS sequence"/>
</dbReference>
<sequence length="98" mass="10601">MAAEILEAIMLVCFGLSWPMNALKSYRARTAAGASWQFLTLICLGYIAGIAAKFCSGSISWVLAVYFINLACLAVNWGVYFRNKKLDAAEAAEKQAAA</sequence>
<reference evidence="2 3" key="1">
    <citation type="submission" date="2012-08" db="EMBL/GenBank/DDBJ databases">
        <title>The Genome Sequence of Slackia piriformis YIT 12062.</title>
        <authorList>
            <consortium name="The Broad Institute Genome Sequencing Platform"/>
            <person name="Earl A."/>
            <person name="Ward D."/>
            <person name="Feldgarden M."/>
            <person name="Gevers D."/>
            <person name="Morotomi M."/>
            <person name="Walker B."/>
            <person name="Young S.K."/>
            <person name="Zeng Q."/>
            <person name="Gargeya S."/>
            <person name="Fitzgerald M."/>
            <person name="Haas B."/>
            <person name="Abouelleil A."/>
            <person name="Alvarado L."/>
            <person name="Arachchi H.M."/>
            <person name="Berlin A.M."/>
            <person name="Chapman S.B."/>
            <person name="Goldberg J."/>
            <person name="Griggs A."/>
            <person name="Gujja S."/>
            <person name="Hansen M."/>
            <person name="Howarth C."/>
            <person name="Imamovic A."/>
            <person name="Larimer J."/>
            <person name="McCowen C."/>
            <person name="Montmayeur A."/>
            <person name="Murphy C."/>
            <person name="Neiman D."/>
            <person name="Pearson M."/>
            <person name="Priest M."/>
            <person name="Roberts A."/>
            <person name="Saif S."/>
            <person name="Shea T."/>
            <person name="Sisk P."/>
            <person name="Sykes S."/>
            <person name="Wortman J."/>
            <person name="Nusbaum C."/>
            <person name="Birren B."/>
        </authorList>
    </citation>
    <scope>NUCLEOTIDE SEQUENCE [LARGE SCALE GENOMIC DNA]</scope>
    <source>
        <strain evidence="2 3">YIT 12062</strain>
    </source>
</reference>
<keyword evidence="3" id="KW-1185">Reference proteome</keyword>
<evidence type="ECO:0000313" key="2">
    <source>
        <dbReference type="EMBL" id="EJZ83300.1"/>
    </source>
</evidence>
<evidence type="ECO:0000256" key="1">
    <source>
        <dbReference type="SAM" id="Phobius"/>
    </source>
</evidence>